<protein>
    <submittedName>
        <fullName evidence="2">Uncharacterized protein</fullName>
    </submittedName>
</protein>
<dbReference type="KEGG" id="dsa:Desal_2152"/>
<organism evidence="2 3">
    <name type="scientific">Maridesulfovibrio salexigens (strain ATCC 14822 / DSM 2638 / NCIMB 8403 / VKM B-1763)</name>
    <name type="common">Desulfovibrio salexigens</name>
    <dbReference type="NCBI Taxonomy" id="526222"/>
    <lineage>
        <taxon>Bacteria</taxon>
        <taxon>Pseudomonadati</taxon>
        <taxon>Thermodesulfobacteriota</taxon>
        <taxon>Desulfovibrionia</taxon>
        <taxon>Desulfovibrionales</taxon>
        <taxon>Desulfovibrionaceae</taxon>
        <taxon>Maridesulfovibrio</taxon>
    </lineage>
</organism>
<dbReference type="Proteomes" id="UP000002601">
    <property type="component" value="Chromosome"/>
</dbReference>
<proteinExistence type="predicted"/>
<evidence type="ECO:0000313" key="3">
    <source>
        <dbReference type="Proteomes" id="UP000002601"/>
    </source>
</evidence>
<keyword evidence="1" id="KW-0472">Membrane</keyword>
<dbReference type="HOGENOM" id="CLU_1193244_0_0_7"/>
<evidence type="ECO:0000313" key="2">
    <source>
        <dbReference type="EMBL" id="ACS80210.1"/>
    </source>
</evidence>
<keyword evidence="3" id="KW-1185">Reference proteome</keyword>
<dbReference type="RefSeq" id="WP_015852026.1">
    <property type="nucleotide sequence ID" value="NC_012881.1"/>
</dbReference>
<keyword evidence="1" id="KW-0812">Transmembrane</keyword>
<reference evidence="2 3" key="1">
    <citation type="submission" date="2009-06" db="EMBL/GenBank/DDBJ databases">
        <title>Complete sequence of Desulfovibrio salexigens DSM 2638.</title>
        <authorList>
            <consortium name="US DOE Joint Genome Institute"/>
            <person name="Lucas S."/>
            <person name="Copeland A."/>
            <person name="Lapidus A."/>
            <person name="Glavina del Rio T."/>
            <person name="Tice H."/>
            <person name="Bruce D."/>
            <person name="Goodwin L."/>
            <person name="Pitluck S."/>
            <person name="Munk A.C."/>
            <person name="Brettin T."/>
            <person name="Detter J.C."/>
            <person name="Han C."/>
            <person name="Tapia R."/>
            <person name="Larimer F."/>
            <person name="Land M."/>
            <person name="Hauser L."/>
            <person name="Kyrpides N."/>
            <person name="Anderson I."/>
            <person name="Wall J.D."/>
            <person name="Arkin A.P."/>
            <person name="Dehal P."/>
            <person name="Chivian D."/>
            <person name="Giles B."/>
            <person name="Hazen T.C."/>
        </authorList>
    </citation>
    <scope>NUCLEOTIDE SEQUENCE [LARGE SCALE GENOMIC DNA]</scope>
    <source>
        <strain evidence="3">ATCC 14822 / DSM 2638 / NCIMB 8403 / VKM B-1763</strain>
    </source>
</reference>
<sequence length="232" mass="26217">MNATAPLFSIIINADGVTFLTAVAALITSIVTFFSVLEMKRQRIVTQKPILKFTNIFFKSPLEDSAGKESISIPIYNFGTGTAIDIEVKWVVDRSLIVKKINEVAKQNIATIEKNFGELTIIKVGKTTYGFSDREEKLLAITPYRKNDLQQRIQLPSFFIDGHAEFVKNNNGKSLATNDFPTARLKIKYKDINDERYCEHFKVHISPQVISYGDRSITECSNILKIEKCIDS</sequence>
<dbReference type="EMBL" id="CP001649">
    <property type="protein sequence ID" value="ACS80210.1"/>
    <property type="molecule type" value="Genomic_DNA"/>
</dbReference>
<keyword evidence="1" id="KW-1133">Transmembrane helix</keyword>
<dbReference type="AlphaFoldDB" id="C6BW07"/>
<gene>
    <name evidence="2" type="ordered locus">Desal_2152</name>
</gene>
<name>C6BW07_MARSD</name>
<feature type="transmembrane region" description="Helical" evidence="1">
    <location>
        <begin position="16"/>
        <end position="37"/>
    </location>
</feature>
<dbReference type="OrthoDB" id="1494837at2"/>
<accession>C6BW07</accession>
<evidence type="ECO:0000256" key="1">
    <source>
        <dbReference type="SAM" id="Phobius"/>
    </source>
</evidence>